<evidence type="ECO:0000313" key="3">
    <source>
        <dbReference type="Proteomes" id="UP000319908"/>
    </source>
</evidence>
<dbReference type="InterPro" id="IPR028098">
    <property type="entry name" value="Glyco_trans_4-like_N"/>
</dbReference>
<dbReference type="Pfam" id="PF13439">
    <property type="entry name" value="Glyco_transf_4"/>
    <property type="match status" value="1"/>
</dbReference>
<dbReference type="SUPFAM" id="SSF53756">
    <property type="entry name" value="UDP-Glycosyltransferase/glycogen phosphorylase"/>
    <property type="match status" value="1"/>
</dbReference>
<keyword evidence="3" id="KW-1185">Reference proteome</keyword>
<dbReference type="AlphaFoldDB" id="A0A5C6BWM7"/>
<proteinExistence type="predicted"/>
<dbReference type="GO" id="GO:0016757">
    <property type="term" value="F:glycosyltransferase activity"/>
    <property type="evidence" value="ECO:0007669"/>
    <property type="project" value="UniProtKB-KW"/>
</dbReference>
<dbReference type="RefSeq" id="WP_146408071.1">
    <property type="nucleotide sequence ID" value="NZ_SJPU01000002.1"/>
</dbReference>
<dbReference type="CDD" id="cd03811">
    <property type="entry name" value="GT4_GT28_WabH-like"/>
    <property type="match status" value="1"/>
</dbReference>
<keyword evidence="2" id="KW-0808">Transferase</keyword>
<dbReference type="Proteomes" id="UP000319908">
    <property type="component" value="Unassembled WGS sequence"/>
</dbReference>
<dbReference type="PANTHER" id="PTHR45947:SF3">
    <property type="entry name" value="SULFOQUINOVOSYL TRANSFERASE SQD2"/>
    <property type="match status" value="1"/>
</dbReference>
<dbReference type="OrthoDB" id="9804196at2"/>
<name>A0A5C6BWM7_9BACT</name>
<comment type="caution">
    <text evidence="2">The sequence shown here is derived from an EMBL/GenBank/DDBJ whole genome shotgun (WGS) entry which is preliminary data.</text>
</comment>
<feature type="domain" description="Glycosyltransferase subfamily 4-like N-terminal" evidence="1">
    <location>
        <begin position="12"/>
        <end position="173"/>
    </location>
</feature>
<reference evidence="2 3" key="1">
    <citation type="journal article" date="2020" name="Antonie Van Leeuwenhoek">
        <title>Rhodopirellula heiligendammensis sp. nov., Rhodopirellula pilleata sp. nov., and Rhodopirellula solitaria sp. nov. isolated from natural or artificial marine surfaces in Northern Germany and California, USA, and emended description of the genus Rhodopirellula.</title>
        <authorList>
            <person name="Kallscheuer N."/>
            <person name="Wiegand S."/>
            <person name="Jogler M."/>
            <person name="Boedeker C."/>
            <person name="Peeters S.H."/>
            <person name="Rast P."/>
            <person name="Heuer A."/>
            <person name="Jetten M.S.M."/>
            <person name="Rohde M."/>
            <person name="Jogler C."/>
        </authorList>
    </citation>
    <scope>NUCLEOTIDE SEQUENCE [LARGE SCALE GENOMIC DNA]</scope>
    <source>
        <strain evidence="2 3">Poly21</strain>
    </source>
</reference>
<dbReference type="EMBL" id="SJPU01000002">
    <property type="protein sequence ID" value="TWU16415.1"/>
    <property type="molecule type" value="Genomic_DNA"/>
</dbReference>
<gene>
    <name evidence="2" type="primary">pglH_2</name>
    <name evidence="2" type="ORF">Poly21_36200</name>
</gene>
<sequence length="367" mass="40780">MQVDLVITELDVGGAERTLTRLASGLQAYGDEVRVFSLGALPSAGFDSLVNELRGDGIEISSGEGTGMVNLAAVYSKLRGWLKRRPTAVRQSFLFHANVLTRHATPRNCRGSWIAGVRVADPNRFRITLEGRSLRHADHVVCVSSAVESFARQRYRIPQNRLAVIGNAVETERFANAVPFDWRSLDWPADANVVLFIGRLHPQKNIELLQRTLDQFAAQGSGRKLVIVGRGPLASDLREWAARVPGDRVRVLDWRPDVASLIAACRVVVLASLYEGMPNVVLEAMAGGKPVVCSRVEGSRELIGDDAEQGFDLERSDQFAVKVNRFLDDADYAAQIGMANQRRMMEEFSVQRMVRAYRELYMKLNSL</sequence>
<organism evidence="2 3">
    <name type="scientific">Allorhodopirellula heiligendammensis</name>
    <dbReference type="NCBI Taxonomy" id="2714739"/>
    <lineage>
        <taxon>Bacteria</taxon>
        <taxon>Pseudomonadati</taxon>
        <taxon>Planctomycetota</taxon>
        <taxon>Planctomycetia</taxon>
        <taxon>Pirellulales</taxon>
        <taxon>Pirellulaceae</taxon>
        <taxon>Allorhodopirellula</taxon>
    </lineage>
</organism>
<evidence type="ECO:0000259" key="1">
    <source>
        <dbReference type="Pfam" id="PF13439"/>
    </source>
</evidence>
<dbReference type="InterPro" id="IPR050194">
    <property type="entry name" value="Glycosyltransferase_grp1"/>
</dbReference>
<dbReference type="Pfam" id="PF13692">
    <property type="entry name" value="Glyco_trans_1_4"/>
    <property type="match status" value="1"/>
</dbReference>
<evidence type="ECO:0000313" key="2">
    <source>
        <dbReference type="EMBL" id="TWU16415.1"/>
    </source>
</evidence>
<keyword evidence="2" id="KW-0328">Glycosyltransferase</keyword>
<dbReference type="PANTHER" id="PTHR45947">
    <property type="entry name" value="SULFOQUINOVOSYL TRANSFERASE SQD2"/>
    <property type="match status" value="1"/>
</dbReference>
<dbReference type="EC" id="2.4.1.292" evidence="2"/>
<protein>
    <submittedName>
        <fullName evidence="2">Alpha-1,4-N-acetyl-D-galactosaminyltransferase</fullName>
        <ecNumber evidence="2">2.4.1.292</ecNumber>
    </submittedName>
</protein>
<dbReference type="Gene3D" id="3.40.50.2000">
    <property type="entry name" value="Glycogen Phosphorylase B"/>
    <property type="match status" value="2"/>
</dbReference>
<accession>A0A5C6BWM7</accession>